<feature type="compositionally biased region" description="Polar residues" evidence="3">
    <location>
        <begin position="1"/>
        <end position="15"/>
    </location>
</feature>
<feature type="transmembrane region" description="Helical" evidence="4">
    <location>
        <begin position="286"/>
        <end position="310"/>
    </location>
</feature>
<keyword evidence="4" id="KW-0812">Transmembrane</keyword>
<dbReference type="EMBL" id="JAEPQZ010000007">
    <property type="protein sequence ID" value="KAG2178901.1"/>
    <property type="molecule type" value="Genomic_DNA"/>
</dbReference>
<dbReference type="Pfam" id="PF07690">
    <property type="entry name" value="MFS_1"/>
    <property type="match status" value="1"/>
</dbReference>
<comment type="caution">
    <text evidence="6">The sequence shown here is derived from an EMBL/GenBank/DDBJ whole genome shotgun (WGS) entry which is preliminary data.</text>
</comment>
<feature type="domain" description="Major facilitator superfamily (MFS) profile" evidence="5">
    <location>
        <begin position="293"/>
        <end position="483"/>
    </location>
</feature>
<comment type="subcellular location">
    <subcellularLocation>
        <location evidence="1">Membrane</location>
        <topology evidence="1">Multi-pass membrane protein</topology>
    </subcellularLocation>
</comment>
<proteinExistence type="inferred from homology"/>
<keyword evidence="4" id="KW-1133">Transmembrane helix</keyword>
<feature type="transmembrane region" description="Helical" evidence="4">
    <location>
        <begin position="330"/>
        <end position="347"/>
    </location>
</feature>
<organism evidence="6 7">
    <name type="scientific">Mortierella isabellina</name>
    <name type="common">Filamentous fungus</name>
    <name type="synonym">Umbelopsis isabellina</name>
    <dbReference type="NCBI Taxonomy" id="91625"/>
    <lineage>
        <taxon>Eukaryota</taxon>
        <taxon>Fungi</taxon>
        <taxon>Fungi incertae sedis</taxon>
        <taxon>Mucoromycota</taxon>
        <taxon>Mucoromycotina</taxon>
        <taxon>Umbelopsidomycetes</taxon>
        <taxon>Umbelopsidales</taxon>
        <taxon>Umbelopsidaceae</taxon>
        <taxon>Umbelopsis</taxon>
    </lineage>
</organism>
<dbReference type="GO" id="GO:0022857">
    <property type="term" value="F:transmembrane transporter activity"/>
    <property type="evidence" value="ECO:0007669"/>
    <property type="project" value="InterPro"/>
</dbReference>
<dbReference type="Proteomes" id="UP000654370">
    <property type="component" value="Unassembled WGS sequence"/>
</dbReference>
<feature type="transmembrane region" description="Helical" evidence="4">
    <location>
        <begin position="359"/>
        <end position="379"/>
    </location>
</feature>
<keyword evidence="7" id="KW-1185">Reference proteome</keyword>
<evidence type="ECO:0000256" key="2">
    <source>
        <dbReference type="ARBA" id="ARBA00006727"/>
    </source>
</evidence>
<keyword evidence="4" id="KW-0472">Membrane</keyword>
<dbReference type="InterPro" id="IPR020846">
    <property type="entry name" value="MFS_dom"/>
</dbReference>
<feature type="transmembrane region" description="Helical" evidence="4">
    <location>
        <begin position="456"/>
        <end position="477"/>
    </location>
</feature>
<dbReference type="AlphaFoldDB" id="A0A8H7PRT8"/>
<dbReference type="OrthoDB" id="2213137at2759"/>
<dbReference type="PANTHER" id="PTHR11360:SF287">
    <property type="entry name" value="MFS MONOCARBOXYLATE TRANSPORTER"/>
    <property type="match status" value="1"/>
</dbReference>
<name>A0A8H7PRT8_MORIS</name>
<feature type="transmembrane region" description="Helical" evidence="4">
    <location>
        <begin position="181"/>
        <end position="201"/>
    </location>
</feature>
<evidence type="ECO:0000256" key="3">
    <source>
        <dbReference type="SAM" id="MobiDB-lite"/>
    </source>
</evidence>
<feature type="transmembrane region" description="Helical" evidence="4">
    <location>
        <begin position="245"/>
        <end position="265"/>
    </location>
</feature>
<dbReference type="SUPFAM" id="SSF103473">
    <property type="entry name" value="MFS general substrate transporter"/>
    <property type="match status" value="1"/>
</dbReference>
<feature type="transmembrane region" description="Helical" evidence="4">
    <location>
        <begin position="213"/>
        <end position="233"/>
    </location>
</feature>
<feature type="transmembrane region" description="Helical" evidence="4">
    <location>
        <begin position="385"/>
        <end position="405"/>
    </location>
</feature>
<feature type="transmembrane region" description="Helical" evidence="4">
    <location>
        <begin position="157"/>
        <end position="175"/>
    </location>
</feature>
<dbReference type="PROSITE" id="PS50850">
    <property type="entry name" value="MFS"/>
    <property type="match status" value="1"/>
</dbReference>
<feature type="transmembrane region" description="Helical" evidence="4">
    <location>
        <begin position="127"/>
        <end position="150"/>
    </location>
</feature>
<evidence type="ECO:0000256" key="1">
    <source>
        <dbReference type="ARBA" id="ARBA00004141"/>
    </source>
</evidence>
<protein>
    <recommendedName>
        <fullName evidence="5">Major facilitator superfamily (MFS) profile domain-containing protein</fullName>
    </recommendedName>
</protein>
<accession>A0A8H7PRT8</accession>
<feature type="region of interest" description="Disordered" evidence="3">
    <location>
        <begin position="1"/>
        <end position="21"/>
    </location>
</feature>
<dbReference type="GO" id="GO:0016020">
    <property type="term" value="C:membrane"/>
    <property type="evidence" value="ECO:0007669"/>
    <property type="project" value="UniProtKB-SubCell"/>
</dbReference>
<dbReference type="InterPro" id="IPR050327">
    <property type="entry name" value="Proton-linked_MCT"/>
</dbReference>
<dbReference type="PANTHER" id="PTHR11360">
    <property type="entry name" value="MONOCARBOXYLATE TRANSPORTER"/>
    <property type="match status" value="1"/>
</dbReference>
<dbReference type="InterPro" id="IPR011701">
    <property type="entry name" value="MFS"/>
</dbReference>
<reference evidence="6" key="1">
    <citation type="submission" date="2020-12" db="EMBL/GenBank/DDBJ databases">
        <title>Metabolic potential, ecology and presence of endohyphal bacteria is reflected in genomic diversity of Mucoromycotina.</title>
        <authorList>
            <person name="Muszewska A."/>
            <person name="Okrasinska A."/>
            <person name="Steczkiewicz K."/>
            <person name="Drgas O."/>
            <person name="Orlowska M."/>
            <person name="Perlinska-Lenart U."/>
            <person name="Aleksandrzak-Piekarczyk T."/>
            <person name="Szatraj K."/>
            <person name="Zielenkiewicz U."/>
            <person name="Pilsyk S."/>
            <person name="Malc E."/>
            <person name="Mieczkowski P."/>
            <person name="Kruszewska J.S."/>
            <person name="Biernat P."/>
            <person name="Pawlowska J."/>
        </authorList>
    </citation>
    <scope>NUCLEOTIDE SEQUENCE</scope>
    <source>
        <strain evidence="6">WA0000067209</strain>
    </source>
</reference>
<dbReference type="InterPro" id="IPR036259">
    <property type="entry name" value="MFS_trans_sf"/>
</dbReference>
<evidence type="ECO:0000256" key="4">
    <source>
        <dbReference type="SAM" id="Phobius"/>
    </source>
</evidence>
<sequence>MATFTTSEGDGTALNTLGGEEEETRACPEFSLPPVDTGINAIMILISGFFVEGNKRNDVTTKPPLQNHGLTYILCLRTGCVAELNFVHFAHVHFSETQTYGLPLSYSILQNYYIKQPEFQDAGITSFAIVGALWSGLTLMGAGLVAVLGAQFSLKSIMYAGSFIMAAGFIGASFSTNVWHLILTQGVILGIGSSLVSNAFMPFVPMWWFKYRGIATGIIFSGAGLMGLVSPIAIEKLLATVGFRWTLRILGLFTLVLCLGSSATVRPRYLPDASGTVRVSFAAKDFGFLTTPKFIILGACVLFQGLGYFIPNLFIRSYALFAGVPDQVSTSLVSVMNAMTVVGQLLLGHVCDRFGYLKALVISSSVASLSTFVLWRLAGSSLAKMFVYVVIYGCFGAGFTTCFPAMVADIADDPNQFVLISGAFMMLRGTGNIVGNPLGSILLTSPSNSQSGWNEITYLVGSFLLLSAAFGGLRGILAKQTLA</sequence>
<dbReference type="Gene3D" id="1.20.1250.20">
    <property type="entry name" value="MFS general substrate transporter like domains"/>
    <property type="match status" value="2"/>
</dbReference>
<evidence type="ECO:0000259" key="5">
    <source>
        <dbReference type="PROSITE" id="PS50850"/>
    </source>
</evidence>
<gene>
    <name evidence="6" type="ORF">INT43_001748</name>
</gene>
<comment type="similarity">
    <text evidence="2">Belongs to the major facilitator superfamily. Monocarboxylate porter (TC 2.A.1.13) family.</text>
</comment>
<evidence type="ECO:0000313" key="7">
    <source>
        <dbReference type="Proteomes" id="UP000654370"/>
    </source>
</evidence>
<evidence type="ECO:0000313" key="6">
    <source>
        <dbReference type="EMBL" id="KAG2178901.1"/>
    </source>
</evidence>